<dbReference type="NCBIfam" id="NF004627">
    <property type="entry name" value="PRK05968.1"/>
    <property type="match status" value="1"/>
</dbReference>
<dbReference type="GO" id="GO:0019346">
    <property type="term" value="P:transsulfuration"/>
    <property type="evidence" value="ECO:0007669"/>
    <property type="project" value="InterPro"/>
</dbReference>
<dbReference type="Pfam" id="PF01053">
    <property type="entry name" value="Cys_Met_Meta_PP"/>
    <property type="match status" value="1"/>
</dbReference>
<dbReference type="CDD" id="cd00614">
    <property type="entry name" value="CGS_like"/>
    <property type="match status" value="1"/>
</dbReference>
<keyword evidence="6" id="KW-1185">Reference proteome</keyword>
<evidence type="ECO:0000256" key="3">
    <source>
        <dbReference type="PIRSR" id="PIRSR001434-2"/>
    </source>
</evidence>
<dbReference type="InterPro" id="IPR015424">
    <property type="entry name" value="PyrdxlP-dep_Trfase"/>
</dbReference>
<dbReference type="EMBL" id="RJVQ01000001">
    <property type="protein sequence ID" value="RQW64512.1"/>
    <property type="molecule type" value="Genomic_DNA"/>
</dbReference>
<name>A0A3N9U4I3_9VIBR</name>
<dbReference type="AlphaFoldDB" id="A0A3N9U4I3"/>
<dbReference type="Gene3D" id="3.40.640.10">
    <property type="entry name" value="Type I PLP-dependent aspartate aminotransferase-like (Major domain)"/>
    <property type="match status" value="1"/>
</dbReference>
<accession>A0A3N9U4I3</accession>
<dbReference type="InterPro" id="IPR015422">
    <property type="entry name" value="PyrdxlP-dep_Trfase_small"/>
</dbReference>
<dbReference type="PIRSF" id="PIRSF001434">
    <property type="entry name" value="CGS"/>
    <property type="match status" value="1"/>
</dbReference>
<keyword evidence="2 3" id="KW-0663">Pyridoxal phosphate</keyword>
<evidence type="ECO:0000256" key="2">
    <source>
        <dbReference type="ARBA" id="ARBA00022898"/>
    </source>
</evidence>
<protein>
    <submittedName>
        <fullName evidence="5">Aminotransferase class I/II-fold pyridoxal phosphate-dependent enzyme</fullName>
    </submittedName>
</protein>
<dbReference type="GO" id="GO:0016846">
    <property type="term" value="F:carbon-sulfur lyase activity"/>
    <property type="evidence" value="ECO:0007669"/>
    <property type="project" value="TreeGrafter"/>
</dbReference>
<feature type="modified residue" description="N6-(pyridoxal phosphate)lysine" evidence="3">
    <location>
        <position position="203"/>
    </location>
</feature>
<dbReference type="OrthoDB" id="9805807at2"/>
<dbReference type="PANTHER" id="PTHR11808:SF80">
    <property type="entry name" value="CYSTATHIONINE GAMMA-LYASE"/>
    <property type="match status" value="1"/>
</dbReference>
<dbReference type="PANTHER" id="PTHR11808">
    <property type="entry name" value="TRANS-SULFURATION ENZYME FAMILY MEMBER"/>
    <property type="match status" value="1"/>
</dbReference>
<evidence type="ECO:0000313" key="5">
    <source>
        <dbReference type="EMBL" id="RQW64512.1"/>
    </source>
</evidence>
<proteinExistence type="inferred from homology"/>
<organism evidence="5 6">
    <name type="scientific">Vibrio viridaestus</name>
    <dbReference type="NCBI Taxonomy" id="2487322"/>
    <lineage>
        <taxon>Bacteria</taxon>
        <taxon>Pseudomonadati</taxon>
        <taxon>Pseudomonadota</taxon>
        <taxon>Gammaproteobacteria</taxon>
        <taxon>Vibrionales</taxon>
        <taxon>Vibrionaceae</taxon>
        <taxon>Vibrio</taxon>
    </lineage>
</organism>
<dbReference type="RefSeq" id="WP_124935164.1">
    <property type="nucleotide sequence ID" value="NZ_RJVQ01000001.1"/>
</dbReference>
<dbReference type="Proteomes" id="UP000281112">
    <property type="component" value="Unassembled WGS sequence"/>
</dbReference>
<sequence>MDEMSLNTILTHDEKYPEGSITPPIYQSSLFAFTDYDSMIERFEGKSTNSLYSRVDNPTVKTLEKKIAQLEHGDGCIAFSSGMAAISNAILSVVKPGDKIVCVNHVYPDAYRFMRGFCQRFGMETVFVDGTSLSAIESAIEGAALLYLESPNSWVMEEQNLSAIAEIAKRKGVVTAIDNSWASPLYQNPLDLGVDIVIHSASKYISGHSDVVAGLVISSQPFIDKIKKNISPFLGGKLSAFEAWLILRGLRTIHLRMERHQENSLYLAQKLLDHPYVVSVMHPGMNTSETSSLKGFSGLFSINVKEQVNIKQFCNALEIFRMGVSWGGYESLVMPAISVLNQEGEFNSAKDFGVSPQTIRLSIGLEDKDDLWKDIRNAIDKATL</sequence>
<keyword evidence="5" id="KW-0032">Aminotransferase</keyword>
<comment type="cofactor">
    <cofactor evidence="1 4">
        <name>pyridoxal 5'-phosphate</name>
        <dbReference type="ChEBI" id="CHEBI:597326"/>
    </cofactor>
</comment>
<evidence type="ECO:0000256" key="1">
    <source>
        <dbReference type="ARBA" id="ARBA00001933"/>
    </source>
</evidence>
<dbReference type="InterPro" id="IPR000277">
    <property type="entry name" value="Cys/Met-Metab_PyrdxlP-dep_enz"/>
</dbReference>
<dbReference type="GO" id="GO:0005737">
    <property type="term" value="C:cytoplasm"/>
    <property type="evidence" value="ECO:0007669"/>
    <property type="project" value="TreeGrafter"/>
</dbReference>
<dbReference type="FunFam" id="3.40.640.10:FF:000046">
    <property type="entry name" value="Cystathionine gamma-lyase"/>
    <property type="match status" value="1"/>
</dbReference>
<comment type="caution">
    <text evidence="5">The sequence shown here is derived from an EMBL/GenBank/DDBJ whole genome shotgun (WGS) entry which is preliminary data.</text>
</comment>
<dbReference type="GO" id="GO:0030170">
    <property type="term" value="F:pyridoxal phosphate binding"/>
    <property type="evidence" value="ECO:0007669"/>
    <property type="project" value="InterPro"/>
</dbReference>
<evidence type="ECO:0000256" key="4">
    <source>
        <dbReference type="RuleBase" id="RU362118"/>
    </source>
</evidence>
<dbReference type="GO" id="GO:0008483">
    <property type="term" value="F:transaminase activity"/>
    <property type="evidence" value="ECO:0007669"/>
    <property type="project" value="UniProtKB-KW"/>
</dbReference>
<comment type="similarity">
    <text evidence="4">Belongs to the trans-sulfuration enzymes family.</text>
</comment>
<keyword evidence="5" id="KW-0808">Transferase</keyword>
<evidence type="ECO:0000313" key="6">
    <source>
        <dbReference type="Proteomes" id="UP000281112"/>
    </source>
</evidence>
<reference evidence="5 6" key="1">
    <citation type="submission" date="2018-11" db="EMBL/GenBank/DDBJ databases">
        <title>Vibrio LJC006 sp. nov., isolated from seawater during the bloom of the enteromorpha.</title>
        <authorList>
            <person name="Liang J."/>
        </authorList>
    </citation>
    <scope>NUCLEOTIDE SEQUENCE [LARGE SCALE GENOMIC DNA]</scope>
    <source>
        <strain evidence="5 6">LJC006</strain>
    </source>
</reference>
<gene>
    <name evidence="5" type="ORF">EES38_00230</name>
</gene>
<dbReference type="InterPro" id="IPR015421">
    <property type="entry name" value="PyrdxlP-dep_Trfase_major"/>
</dbReference>
<dbReference type="SUPFAM" id="SSF53383">
    <property type="entry name" value="PLP-dependent transferases"/>
    <property type="match status" value="1"/>
</dbReference>
<dbReference type="Gene3D" id="3.90.1150.10">
    <property type="entry name" value="Aspartate Aminotransferase, domain 1"/>
    <property type="match status" value="1"/>
</dbReference>